<name>A0ABU9DCG3_9BACL</name>
<keyword evidence="5 8" id="KW-0812">Transmembrane</keyword>
<protein>
    <submittedName>
        <fullName evidence="10">Iron ABC transporter permease</fullName>
    </submittedName>
</protein>
<organism evidence="10 11">
    <name type="scientific">Paenibacillus filicis</name>
    <dbReference type="NCBI Taxonomy" id="669464"/>
    <lineage>
        <taxon>Bacteria</taxon>
        <taxon>Bacillati</taxon>
        <taxon>Bacillota</taxon>
        <taxon>Bacilli</taxon>
        <taxon>Bacillales</taxon>
        <taxon>Paenibacillaceae</taxon>
        <taxon>Paenibacillus</taxon>
    </lineage>
</organism>
<feature type="transmembrane region" description="Helical" evidence="8">
    <location>
        <begin position="202"/>
        <end position="223"/>
    </location>
</feature>
<reference evidence="10 11" key="1">
    <citation type="submission" date="2024-04" db="EMBL/GenBank/DDBJ databases">
        <title>draft genome sequnece of Paenibacillus filicis.</title>
        <authorList>
            <person name="Kim D.-U."/>
        </authorList>
    </citation>
    <scope>NUCLEOTIDE SEQUENCE [LARGE SCALE GENOMIC DNA]</scope>
    <source>
        <strain evidence="10 11">KACC14197</strain>
    </source>
</reference>
<feature type="transmembrane region" description="Helical" evidence="8">
    <location>
        <begin position="300"/>
        <end position="319"/>
    </location>
</feature>
<feature type="domain" description="ABC transmembrane type-1" evidence="9">
    <location>
        <begin position="72"/>
        <end position="274"/>
    </location>
</feature>
<dbReference type="Proteomes" id="UP001469365">
    <property type="component" value="Unassembled WGS sequence"/>
</dbReference>
<evidence type="ECO:0000259" key="9">
    <source>
        <dbReference type="PROSITE" id="PS50928"/>
    </source>
</evidence>
<dbReference type="InterPro" id="IPR035906">
    <property type="entry name" value="MetI-like_sf"/>
</dbReference>
<feature type="transmembrane region" description="Helical" evidence="8">
    <location>
        <begin position="256"/>
        <end position="279"/>
    </location>
</feature>
<comment type="subcellular location">
    <subcellularLocation>
        <location evidence="1">Cell inner membrane</location>
        <topology evidence="1">Multi-pass membrane protein</topology>
    </subcellularLocation>
    <subcellularLocation>
        <location evidence="8">Cell membrane</location>
        <topology evidence="8">Multi-pass membrane protein</topology>
    </subcellularLocation>
</comment>
<evidence type="ECO:0000256" key="4">
    <source>
        <dbReference type="ARBA" id="ARBA00022519"/>
    </source>
</evidence>
<dbReference type="CDD" id="cd06261">
    <property type="entry name" value="TM_PBP2"/>
    <property type="match status" value="2"/>
</dbReference>
<dbReference type="EMBL" id="JBBPCC010000001">
    <property type="protein sequence ID" value="MEK8126535.1"/>
    <property type="molecule type" value="Genomic_DNA"/>
</dbReference>
<evidence type="ECO:0000256" key="3">
    <source>
        <dbReference type="ARBA" id="ARBA00022475"/>
    </source>
</evidence>
<keyword evidence="11" id="KW-1185">Reference proteome</keyword>
<evidence type="ECO:0000313" key="10">
    <source>
        <dbReference type="EMBL" id="MEK8126535.1"/>
    </source>
</evidence>
<evidence type="ECO:0000256" key="6">
    <source>
        <dbReference type="ARBA" id="ARBA00022989"/>
    </source>
</evidence>
<sequence length="558" mass="61531">MQPANASVPARRRFRLRFDFWTAVTAVSLLICLVFLIYPLFHILVNSFVQEGRLDLSHYETFFKYKYYYSALLNSFIVSSVTTVLACLIGVPLAYVMTRYNVPCKGLIQILIILTLMSPPFIGAYSWILLLGNNGFLTQLFSGMGLPVKSIYGLHGMILAFTMQYYPHIYLYVSGALKSVDASLEEASASLGVYGWRRVMKITLPLIFPTLSTGALMVFMASFSDFGTPMLLGQGVKLLPVLAYEEFISEMGTDPAMASTISMVLLAITTSLLGLQRYMISKKSYAMSMLRPPAVRVLKLPARVLATAFVALIVGVSMIPQATVIITSFQKRNGPVLLREFSLDSYKEILYRVPRSILNTFTFSSVAIVLMIILGLLMSYVIVRRKSRLTALLDSLLMIPYVMPGTVMGISLIIAFNKPPIVLTGTWVILVVAYVIRKLPYTIRSSTAILYQVDKSVEEASLSLGVPPMKTFFRTTAMLMLPGVMSGAVLSWITTINELSSTIVLYYGATATITVTIYGEVINANFGPAAALSSILSVSTVISLVIANKLSRNRGLRV</sequence>
<evidence type="ECO:0000256" key="1">
    <source>
        <dbReference type="ARBA" id="ARBA00004429"/>
    </source>
</evidence>
<feature type="transmembrane region" description="Helical" evidence="8">
    <location>
        <begin position="20"/>
        <end position="41"/>
    </location>
</feature>
<evidence type="ECO:0000256" key="2">
    <source>
        <dbReference type="ARBA" id="ARBA00022448"/>
    </source>
</evidence>
<dbReference type="PANTHER" id="PTHR43357:SF3">
    <property type="entry name" value="FE(3+)-TRANSPORT SYSTEM PERMEASE PROTEIN FBPB 2"/>
    <property type="match status" value="1"/>
</dbReference>
<keyword evidence="6 8" id="KW-1133">Transmembrane helix</keyword>
<dbReference type="Gene3D" id="1.10.3720.10">
    <property type="entry name" value="MetI-like"/>
    <property type="match status" value="2"/>
</dbReference>
<dbReference type="InterPro" id="IPR000515">
    <property type="entry name" value="MetI-like"/>
</dbReference>
<feature type="transmembrane region" description="Helical" evidence="8">
    <location>
        <begin position="150"/>
        <end position="173"/>
    </location>
</feature>
<evidence type="ECO:0000256" key="5">
    <source>
        <dbReference type="ARBA" id="ARBA00022692"/>
    </source>
</evidence>
<proteinExistence type="inferred from homology"/>
<dbReference type="Pfam" id="PF00528">
    <property type="entry name" value="BPD_transp_1"/>
    <property type="match status" value="2"/>
</dbReference>
<comment type="similarity">
    <text evidence="8">Belongs to the binding-protein-dependent transport system permease family.</text>
</comment>
<evidence type="ECO:0000313" key="11">
    <source>
        <dbReference type="Proteomes" id="UP001469365"/>
    </source>
</evidence>
<dbReference type="RefSeq" id="WP_341413589.1">
    <property type="nucleotide sequence ID" value="NZ_JBBPCC010000001.1"/>
</dbReference>
<dbReference type="PROSITE" id="PS50928">
    <property type="entry name" value="ABC_TM1"/>
    <property type="match status" value="2"/>
</dbReference>
<feature type="transmembrane region" description="Helical" evidence="8">
    <location>
        <begin position="361"/>
        <end position="383"/>
    </location>
</feature>
<dbReference type="SUPFAM" id="SSF161098">
    <property type="entry name" value="MetI-like"/>
    <property type="match status" value="2"/>
</dbReference>
<gene>
    <name evidence="10" type="ORF">WMW72_01260</name>
</gene>
<keyword evidence="3" id="KW-1003">Cell membrane</keyword>
<feature type="transmembrane region" description="Helical" evidence="8">
    <location>
        <begin position="395"/>
        <end position="414"/>
    </location>
</feature>
<keyword evidence="7 8" id="KW-0472">Membrane</keyword>
<evidence type="ECO:0000256" key="8">
    <source>
        <dbReference type="RuleBase" id="RU363032"/>
    </source>
</evidence>
<keyword evidence="4" id="KW-0997">Cell inner membrane</keyword>
<dbReference type="PANTHER" id="PTHR43357">
    <property type="entry name" value="INNER MEMBRANE ABC TRANSPORTER PERMEASE PROTEIN YDCV"/>
    <property type="match status" value="1"/>
</dbReference>
<feature type="transmembrane region" description="Helical" evidence="8">
    <location>
        <begin position="107"/>
        <end position="130"/>
    </location>
</feature>
<evidence type="ECO:0000256" key="7">
    <source>
        <dbReference type="ARBA" id="ARBA00023136"/>
    </source>
</evidence>
<feature type="transmembrane region" description="Helical" evidence="8">
    <location>
        <begin position="526"/>
        <end position="547"/>
    </location>
</feature>
<comment type="caution">
    <text evidence="10">The sequence shown here is derived from an EMBL/GenBank/DDBJ whole genome shotgun (WGS) entry which is preliminary data.</text>
</comment>
<accession>A0ABU9DCG3</accession>
<feature type="transmembrane region" description="Helical" evidence="8">
    <location>
        <begin position="472"/>
        <end position="493"/>
    </location>
</feature>
<keyword evidence="2 8" id="KW-0813">Transport</keyword>
<feature type="transmembrane region" description="Helical" evidence="8">
    <location>
        <begin position="67"/>
        <end position="95"/>
    </location>
</feature>
<feature type="domain" description="ABC transmembrane type-1" evidence="9">
    <location>
        <begin position="357"/>
        <end position="547"/>
    </location>
</feature>